<evidence type="ECO:0000313" key="6">
    <source>
        <dbReference type="EMBL" id="WIA23498.1"/>
    </source>
</evidence>
<dbReference type="InterPro" id="IPR022783">
    <property type="entry name" value="GCFC_dom"/>
</dbReference>
<accession>A0ABY8US70</accession>
<dbReference type="PANTHER" id="PTHR12214:SF0">
    <property type="entry name" value="LD29489P"/>
    <property type="match status" value="1"/>
</dbReference>
<feature type="domain" description="GCF C-terminal" evidence="5">
    <location>
        <begin position="175"/>
        <end position="219"/>
    </location>
</feature>
<dbReference type="InterPro" id="IPR012890">
    <property type="entry name" value="GCFC2-like"/>
</dbReference>
<feature type="compositionally biased region" description="Low complexity" evidence="4">
    <location>
        <begin position="135"/>
        <end position="144"/>
    </location>
</feature>
<dbReference type="Pfam" id="PF07842">
    <property type="entry name" value="GCFC"/>
    <property type="match status" value="1"/>
</dbReference>
<feature type="region of interest" description="Disordered" evidence="4">
    <location>
        <begin position="121"/>
        <end position="144"/>
    </location>
</feature>
<dbReference type="PANTHER" id="PTHR12214">
    <property type="entry name" value="GC-RICH SEQUENCE DNA-BINDING FACTOR"/>
    <property type="match status" value="1"/>
</dbReference>
<protein>
    <recommendedName>
        <fullName evidence="5">GCF C-terminal domain-containing protein</fullName>
    </recommendedName>
</protein>
<keyword evidence="3" id="KW-0539">Nucleus</keyword>
<dbReference type="EMBL" id="CP126223">
    <property type="protein sequence ID" value="WIA23498.1"/>
    <property type="molecule type" value="Genomic_DNA"/>
</dbReference>
<evidence type="ECO:0000256" key="3">
    <source>
        <dbReference type="ARBA" id="ARBA00023242"/>
    </source>
</evidence>
<organism evidence="6 7">
    <name type="scientific">Tetradesmus obliquus</name>
    <name type="common">Green alga</name>
    <name type="synonym">Acutodesmus obliquus</name>
    <dbReference type="NCBI Taxonomy" id="3088"/>
    <lineage>
        <taxon>Eukaryota</taxon>
        <taxon>Viridiplantae</taxon>
        <taxon>Chlorophyta</taxon>
        <taxon>core chlorophytes</taxon>
        <taxon>Chlorophyceae</taxon>
        <taxon>CS clade</taxon>
        <taxon>Sphaeropleales</taxon>
        <taxon>Scenedesmaceae</taxon>
        <taxon>Tetradesmus</taxon>
    </lineage>
</organism>
<name>A0ABY8US70_TETOB</name>
<evidence type="ECO:0000313" key="7">
    <source>
        <dbReference type="Proteomes" id="UP001244341"/>
    </source>
</evidence>
<evidence type="ECO:0000259" key="5">
    <source>
        <dbReference type="Pfam" id="PF07842"/>
    </source>
</evidence>
<evidence type="ECO:0000256" key="1">
    <source>
        <dbReference type="ARBA" id="ARBA00004123"/>
    </source>
</evidence>
<sequence>MAVAPQDDEAILFAQAEAAVSAALAVLGRGGAPAAAAAAAENAAAEAEAAAVAAAAAGGAREPQVDEFGRDLGLQRRQELEKGSSRRRGCVDALQQQLAAMRAGGRLDLEDTSLRPAAAAAAAAAQDAPGSSTSQQQQQQLEPEALQQYRRRRQDVLDLIPTVFADADEQYASLAAVKAKLEGFKAQYPKEYATAYIGESAAALFAPFVRLELLQWEPLPLLQQQQQQQAWLRGAGTPANSLRAAQ</sequence>
<proteinExistence type="inferred from homology"/>
<reference evidence="6 7" key="1">
    <citation type="submission" date="2023-05" db="EMBL/GenBank/DDBJ databases">
        <title>A 100% complete, gapless, phased diploid assembly of the Scenedesmus obliquus UTEX 3031 genome.</title>
        <authorList>
            <person name="Biondi T.C."/>
            <person name="Hanschen E.R."/>
            <person name="Kwon T."/>
            <person name="Eng W."/>
            <person name="Kruse C.P.S."/>
            <person name="Koehler S.I."/>
            <person name="Kunde Y."/>
            <person name="Gleasner C.D."/>
            <person name="You Mak K.T."/>
            <person name="Polle J."/>
            <person name="Hovde B.T."/>
            <person name="Starkenburg S.R."/>
        </authorList>
    </citation>
    <scope>NUCLEOTIDE SEQUENCE [LARGE SCALE GENOMIC DNA]</scope>
    <source>
        <strain evidence="6 7">DOE0152z</strain>
    </source>
</reference>
<gene>
    <name evidence="6" type="ORF">OEZ85_000241</name>
</gene>
<keyword evidence="7" id="KW-1185">Reference proteome</keyword>
<comment type="subcellular location">
    <subcellularLocation>
        <location evidence="1">Nucleus</location>
    </subcellularLocation>
</comment>
<evidence type="ECO:0000256" key="4">
    <source>
        <dbReference type="SAM" id="MobiDB-lite"/>
    </source>
</evidence>
<dbReference type="Proteomes" id="UP001244341">
    <property type="component" value="Chromosome 16b"/>
</dbReference>
<evidence type="ECO:0000256" key="2">
    <source>
        <dbReference type="ARBA" id="ARBA00010801"/>
    </source>
</evidence>
<comment type="similarity">
    <text evidence="2">Belongs to the GCF family.</text>
</comment>